<dbReference type="GO" id="GO:0006636">
    <property type="term" value="P:unsaturated fatty acid biosynthetic process"/>
    <property type="evidence" value="ECO:0007669"/>
    <property type="project" value="UniProtKB-UniRule"/>
</dbReference>
<keyword evidence="7 14" id="KW-0276">Fatty acid metabolism</keyword>
<dbReference type="InterPro" id="IPR036400">
    <property type="entry name" value="Cyt_B5-like_heme/steroid_sf"/>
</dbReference>
<dbReference type="InterPro" id="IPR001522">
    <property type="entry name" value="FADS-1_CS"/>
</dbReference>
<dbReference type="Proteomes" id="UP000748756">
    <property type="component" value="Unassembled WGS sequence"/>
</dbReference>
<comment type="cofactor">
    <cofactor evidence="14">
        <name>Fe(2+)</name>
        <dbReference type="ChEBI" id="CHEBI:29033"/>
    </cofactor>
    <text evidence="14">Expected to bind 2 Fe(2+) ions per subunit.</text>
</comment>
<comment type="catalytic activity">
    <reaction evidence="14">
        <text>octadecanoyl-CoA + 2 Fe(II)-[cytochrome b5] + O2 + 2 H(+) = (9Z)-octadecenoyl-CoA + 2 Fe(III)-[cytochrome b5] + 2 H2O</text>
        <dbReference type="Rhea" id="RHEA:19721"/>
        <dbReference type="Rhea" id="RHEA-COMP:10438"/>
        <dbReference type="Rhea" id="RHEA-COMP:10439"/>
        <dbReference type="ChEBI" id="CHEBI:15377"/>
        <dbReference type="ChEBI" id="CHEBI:15378"/>
        <dbReference type="ChEBI" id="CHEBI:15379"/>
        <dbReference type="ChEBI" id="CHEBI:29033"/>
        <dbReference type="ChEBI" id="CHEBI:29034"/>
        <dbReference type="ChEBI" id="CHEBI:57387"/>
        <dbReference type="ChEBI" id="CHEBI:57394"/>
        <dbReference type="EC" id="1.14.19.1"/>
    </reaction>
</comment>
<keyword evidence="13 14" id="KW-0275">Fatty acid biosynthesis</keyword>
<evidence type="ECO:0000259" key="16">
    <source>
        <dbReference type="PROSITE" id="PS50255"/>
    </source>
</evidence>
<keyword evidence="12 15" id="KW-0472">Membrane</keyword>
<evidence type="ECO:0000256" key="5">
    <source>
        <dbReference type="ARBA" id="ARBA00022692"/>
    </source>
</evidence>
<keyword evidence="6 14" id="KW-0479">Metal-binding</keyword>
<evidence type="ECO:0000313" key="18">
    <source>
        <dbReference type="Proteomes" id="UP000748756"/>
    </source>
</evidence>
<feature type="domain" description="Cytochrome b5 heme-binding" evidence="16">
    <location>
        <begin position="341"/>
        <end position="420"/>
    </location>
</feature>
<dbReference type="EC" id="1.14.19.1" evidence="14"/>
<feature type="transmembrane region" description="Helical" evidence="15">
    <location>
        <begin position="74"/>
        <end position="93"/>
    </location>
</feature>
<feature type="transmembrane region" description="Helical" evidence="15">
    <location>
        <begin position="188"/>
        <end position="209"/>
    </location>
</feature>
<dbReference type="PANTHER" id="PTHR11351:SF31">
    <property type="entry name" value="DESATURASE 1, ISOFORM A-RELATED"/>
    <property type="match status" value="1"/>
</dbReference>
<keyword evidence="3 14" id="KW-0444">Lipid biosynthesis</keyword>
<comment type="function">
    <text evidence="14">Stearoyl-CoA desaturase that utilizes O(2) and electrons from reduced cytochrome b5 to introduce the first double bond into saturated fatty acyl-CoA substrates.</text>
</comment>
<sequence length="445" mass="50400">MATPLPPSFTIPATATETRRDPLLHGELPPLLEGGLTVKNVWKNLDWKHVLGLGLTPLIALYGLFTTEIQTKTLIWSIIYYFATGLGITAGYHRLWAHRAYSAGPAMSFILALLGAGAVEGSIKWWSRGHRAHHRWTDTEKDPYSAHRGLFFSHIGWMLVKRPGWKIGHADVDDLNKSKLVVWQHNNYTALVILMGVVFPTAVAGLGWGDWRGGYFFAAILRLVFVHHATFCVNSLAHWLGEGPFDDRHSPRDHFITAFVTLGEGYHNFHHQFPQDYRNAIRFYQYDPTKWLIATCAFFGFASHLKTFPENEVRKGQLQMIEKRVMEKKTKLQWGTPIAELPILSFEDFEHACKNDNKKWILLEGVVYDVADFMAEHPGGEKYIKMGIGKDMTAAFNGGMYDHSNAARNLLSLMRVAVVEFGGEVEAQKKNPSVPIYGEQYSKNE</sequence>
<dbReference type="SMART" id="SM01117">
    <property type="entry name" value="Cyt-b5"/>
    <property type="match status" value="1"/>
</dbReference>
<feature type="transmembrane region" description="Helical" evidence="15">
    <location>
        <begin position="49"/>
        <end position="67"/>
    </location>
</feature>
<dbReference type="InterPro" id="IPR009160">
    <property type="entry name" value="Acyl-CoA_deSatase_haem/ster-bd"/>
</dbReference>
<dbReference type="AlphaFoldDB" id="A0A9P5RYD6"/>
<dbReference type="Pfam" id="PF00173">
    <property type="entry name" value="Cyt-b5"/>
    <property type="match status" value="1"/>
</dbReference>
<keyword evidence="5 15" id="KW-0812">Transmembrane</keyword>
<evidence type="ECO:0000256" key="3">
    <source>
        <dbReference type="ARBA" id="ARBA00022516"/>
    </source>
</evidence>
<dbReference type="PIRSF" id="PIRSF000345">
    <property type="entry name" value="OLE1"/>
    <property type="match status" value="1"/>
</dbReference>
<dbReference type="InterPro" id="IPR005804">
    <property type="entry name" value="FA_desaturase_dom"/>
</dbReference>
<evidence type="ECO:0000256" key="9">
    <source>
        <dbReference type="ARBA" id="ARBA00023002"/>
    </source>
</evidence>
<evidence type="ECO:0000256" key="8">
    <source>
        <dbReference type="ARBA" id="ARBA00022989"/>
    </source>
</evidence>
<name>A0A9P5RYD6_9FUNG</name>
<evidence type="ECO:0000256" key="12">
    <source>
        <dbReference type="ARBA" id="ARBA00023136"/>
    </source>
</evidence>
<dbReference type="GO" id="GO:0004768">
    <property type="term" value="F:stearoyl-CoA 9-desaturase activity"/>
    <property type="evidence" value="ECO:0007669"/>
    <property type="project" value="UniProtKB-UniRule"/>
</dbReference>
<evidence type="ECO:0000256" key="6">
    <source>
        <dbReference type="ARBA" id="ARBA00022723"/>
    </source>
</evidence>
<dbReference type="PROSITE" id="PS00476">
    <property type="entry name" value="FATTY_ACID_DESATUR_1"/>
    <property type="match status" value="1"/>
</dbReference>
<dbReference type="InterPro" id="IPR018506">
    <property type="entry name" value="Cyt_B5_heme-BS"/>
</dbReference>
<reference evidence="17" key="1">
    <citation type="journal article" date="2020" name="Fungal Divers.">
        <title>Resolving the Mortierellaceae phylogeny through synthesis of multi-gene phylogenetics and phylogenomics.</title>
        <authorList>
            <person name="Vandepol N."/>
            <person name="Liber J."/>
            <person name="Desiro A."/>
            <person name="Na H."/>
            <person name="Kennedy M."/>
            <person name="Barry K."/>
            <person name="Grigoriev I.V."/>
            <person name="Miller A.N."/>
            <person name="O'Donnell K."/>
            <person name="Stajich J.E."/>
            <person name="Bonito G."/>
        </authorList>
    </citation>
    <scope>NUCLEOTIDE SEQUENCE</scope>
    <source>
        <strain evidence="17">NRRL 6426</strain>
    </source>
</reference>
<evidence type="ECO:0000256" key="1">
    <source>
        <dbReference type="ARBA" id="ARBA00004141"/>
    </source>
</evidence>
<keyword evidence="8 15" id="KW-1133">Transmembrane helix</keyword>
<comment type="subcellular location">
    <subcellularLocation>
        <location evidence="1">Membrane</location>
        <topology evidence="1">Multi-pass membrane protein</topology>
    </subcellularLocation>
</comment>
<dbReference type="PANTHER" id="PTHR11351">
    <property type="entry name" value="ACYL-COA DESATURASE"/>
    <property type="match status" value="1"/>
</dbReference>
<dbReference type="OrthoDB" id="10260134at2759"/>
<dbReference type="GO" id="GO:0020037">
    <property type="term" value="F:heme binding"/>
    <property type="evidence" value="ECO:0007669"/>
    <property type="project" value="InterPro"/>
</dbReference>
<protein>
    <recommendedName>
        <fullName evidence="14">Acyl-CoA desaturase</fullName>
        <ecNumber evidence="14">1.14.19.1</ecNumber>
    </recommendedName>
</protein>
<proteinExistence type="inferred from homology"/>
<keyword evidence="18" id="KW-1185">Reference proteome</keyword>
<feature type="transmembrane region" description="Helical" evidence="15">
    <location>
        <begin position="105"/>
        <end position="126"/>
    </location>
</feature>
<dbReference type="InterPro" id="IPR015876">
    <property type="entry name" value="Acyl-CoA_DS"/>
</dbReference>
<evidence type="ECO:0000256" key="7">
    <source>
        <dbReference type="ARBA" id="ARBA00022832"/>
    </source>
</evidence>
<keyword evidence="9 14" id="KW-0560">Oxidoreductase</keyword>
<evidence type="ECO:0000256" key="13">
    <source>
        <dbReference type="ARBA" id="ARBA00023160"/>
    </source>
</evidence>
<gene>
    <name evidence="17" type="ORF">BG015_009316</name>
</gene>
<dbReference type="InterPro" id="IPR001199">
    <property type="entry name" value="Cyt_B5-like_heme/steroid-bd"/>
</dbReference>
<organism evidence="17 18">
    <name type="scientific">Linnemannia schmuckeri</name>
    <dbReference type="NCBI Taxonomy" id="64567"/>
    <lineage>
        <taxon>Eukaryota</taxon>
        <taxon>Fungi</taxon>
        <taxon>Fungi incertae sedis</taxon>
        <taxon>Mucoromycota</taxon>
        <taxon>Mortierellomycotina</taxon>
        <taxon>Mortierellomycetes</taxon>
        <taxon>Mortierellales</taxon>
        <taxon>Mortierellaceae</taxon>
        <taxon>Linnemannia</taxon>
    </lineage>
</organism>
<keyword evidence="14" id="KW-0813">Transport</keyword>
<accession>A0A9P5RYD6</accession>
<dbReference type="PROSITE" id="PS00191">
    <property type="entry name" value="CYTOCHROME_B5_1"/>
    <property type="match status" value="1"/>
</dbReference>
<evidence type="ECO:0000256" key="2">
    <source>
        <dbReference type="ARBA" id="ARBA00009295"/>
    </source>
</evidence>
<evidence type="ECO:0000313" key="17">
    <source>
        <dbReference type="EMBL" id="KAF9148915.1"/>
    </source>
</evidence>
<dbReference type="GO" id="GO:0005789">
    <property type="term" value="C:endoplasmic reticulum membrane"/>
    <property type="evidence" value="ECO:0007669"/>
    <property type="project" value="TreeGrafter"/>
</dbReference>
<keyword evidence="11 14" id="KW-0443">Lipid metabolism</keyword>
<dbReference type="SUPFAM" id="SSF55856">
    <property type="entry name" value="Cytochrome b5-like heme/steroid binding domain"/>
    <property type="match status" value="1"/>
</dbReference>
<evidence type="ECO:0000256" key="11">
    <source>
        <dbReference type="ARBA" id="ARBA00023098"/>
    </source>
</evidence>
<evidence type="ECO:0000256" key="15">
    <source>
        <dbReference type="SAM" id="Phobius"/>
    </source>
</evidence>
<dbReference type="CDD" id="cd03505">
    <property type="entry name" value="Delta9-FADS-like"/>
    <property type="match status" value="1"/>
</dbReference>
<keyword evidence="10 14" id="KW-0408">Iron</keyword>
<comment type="caution">
    <text evidence="17">The sequence shown here is derived from an EMBL/GenBank/DDBJ whole genome shotgun (WGS) entry which is preliminary data.</text>
</comment>
<dbReference type="GO" id="GO:0005506">
    <property type="term" value="F:iron ion binding"/>
    <property type="evidence" value="ECO:0007669"/>
    <property type="project" value="TreeGrafter"/>
</dbReference>
<comment type="similarity">
    <text evidence="2 14">Belongs to the fatty acid desaturase type 1 family.</text>
</comment>
<dbReference type="Pfam" id="PF00487">
    <property type="entry name" value="FA_desaturase"/>
    <property type="match status" value="1"/>
</dbReference>
<dbReference type="Gene3D" id="3.10.120.10">
    <property type="entry name" value="Cytochrome b5-like heme/steroid binding domain"/>
    <property type="match status" value="1"/>
</dbReference>
<dbReference type="EMBL" id="JAAAUQ010000597">
    <property type="protein sequence ID" value="KAF9148915.1"/>
    <property type="molecule type" value="Genomic_DNA"/>
</dbReference>
<evidence type="ECO:0000256" key="10">
    <source>
        <dbReference type="ARBA" id="ARBA00023004"/>
    </source>
</evidence>
<dbReference type="PRINTS" id="PR00075">
    <property type="entry name" value="FACDDSATRASE"/>
</dbReference>
<keyword evidence="14" id="KW-0249">Electron transport</keyword>
<evidence type="ECO:0000256" key="4">
    <source>
        <dbReference type="ARBA" id="ARBA00022617"/>
    </source>
</evidence>
<evidence type="ECO:0000256" key="14">
    <source>
        <dbReference type="PIRNR" id="PIRNR000345"/>
    </source>
</evidence>
<dbReference type="PROSITE" id="PS50255">
    <property type="entry name" value="CYTOCHROME_B5_2"/>
    <property type="match status" value="1"/>
</dbReference>
<keyword evidence="4 14" id="KW-0349">Heme</keyword>